<keyword evidence="3" id="KW-1185">Reference proteome</keyword>
<dbReference type="AlphaFoldDB" id="A0A9W8EE03"/>
<feature type="domain" description="tRNA-guanine(15) transglycosylase-like" evidence="1">
    <location>
        <begin position="20"/>
        <end position="287"/>
    </location>
</feature>
<dbReference type="InterPro" id="IPR002616">
    <property type="entry name" value="tRNA_ribo_trans-like"/>
</dbReference>
<protein>
    <recommendedName>
        <fullName evidence="1">tRNA-guanine(15) transglycosylase-like domain-containing protein</fullName>
    </recommendedName>
</protein>
<dbReference type="EMBL" id="JANBQB010000050">
    <property type="protein sequence ID" value="KAJ1983556.1"/>
    <property type="molecule type" value="Genomic_DNA"/>
</dbReference>
<dbReference type="Proteomes" id="UP001151582">
    <property type="component" value="Unassembled WGS sequence"/>
</dbReference>
<dbReference type="GO" id="GO:0006400">
    <property type="term" value="P:tRNA modification"/>
    <property type="evidence" value="ECO:0007669"/>
    <property type="project" value="InterPro"/>
</dbReference>
<sequence length="290" mass="32323">MLDVRDPSLQHVASHHSNKYYKAETDGGVRKFGVSDYIRLIRTIQPEIAVALADDLNTGDISEAWSKKSVTRSLKWLDECLVGYQSSSAIFGVLKGGPVLDQRQLSAELTAQRDVAGFVLNDLQFAGDATARRQWLQTSLAPLPSAKPRLAYALGTPLDVLEGVRQGIDLFDTLYPMDLVEKGHAMVFSFEKGAPAPATPQSLIIDISQPEFRTDRRPLDEQCPCQACIGHSRAYLHHLWHTSEMLVKVLLMVHNLHAYAAFFAQIRHSLRQGTFSAQADVFAQRYAHPR</sequence>
<accession>A0A9W8EE03</accession>
<dbReference type="OrthoDB" id="27601at2759"/>
<dbReference type="InterPro" id="IPR036511">
    <property type="entry name" value="TGT-like_sf"/>
</dbReference>
<dbReference type="NCBIfam" id="TIGR00449">
    <property type="entry name" value="tgt_general"/>
    <property type="match status" value="1"/>
</dbReference>
<proteinExistence type="predicted"/>
<organism evidence="2 3">
    <name type="scientific">Dimargaris verticillata</name>
    <dbReference type="NCBI Taxonomy" id="2761393"/>
    <lineage>
        <taxon>Eukaryota</taxon>
        <taxon>Fungi</taxon>
        <taxon>Fungi incertae sedis</taxon>
        <taxon>Zoopagomycota</taxon>
        <taxon>Kickxellomycotina</taxon>
        <taxon>Dimargaritomycetes</taxon>
        <taxon>Dimargaritales</taxon>
        <taxon>Dimargaritaceae</taxon>
        <taxon>Dimargaris</taxon>
    </lineage>
</organism>
<reference evidence="2" key="1">
    <citation type="submission" date="2022-07" db="EMBL/GenBank/DDBJ databases">
        <title>Phylogenomic reconstructions and comparative analyses of Kickxellomycotina fungi.</title>
        <authorList>
            <person name="Reynolds N.K."/>
            <person name="Stajich J.E."/>
            <person name="Barry K."/>
            <person name="Grigoriev I.V."/>
            <person name="Crous P."/>
            <person name="Smith M.E."/>
        </authorList>
    </citation>
    <scope>NUCLEOTIDE SEQUENCE</scope>
    <source>
        <strain evidence="2">RSA 567</strain>
    </source>
</reference>
<evidence type="ECO:0000313" key="2">
    <source>
        <dbReference type="EMBL" id="KAJ1983556.1"/>
    </source>
</evidence>
<dbReference type="InterPro" id="IPR050852">
    <property type="entry name" value="Queuine_tRNA-ribosyltrfase"/>
</dbReference>
<dbReference type="Gene3D" id="3.20.20.105">
    <property type="entry name" value="Queuine tRNA-ribosyltransferase-like"/>
    <property type="match status" value="1"/>
</dbReference>
<dbReference type="Pfam" id="PF01702">
    <property type="entry name" value="TGT"/>
    <property type="match status" value="1"/>
</dbReference>
<dbReference type="PANTHER" id="PTHR46064:SF1">
    <property type="entry name" value="QUEUINE TRNA-RIBOSYLTRANSFERASE ACCESSORY SUBUNIT 2"/>
    <property type="match status" value="1"/>
</dbReference>
<gene>
    <name evidence="2" type="ORF">H4R34_001209</name>
</gene>
<name>A0A9W8EE03_9FUNG</name>
<evidence type="ECO:0000259" key="1">
    <source>
        <dbReference type="Pfam" id="PF01702"/>
    </source>
</evidence>
<dbReference type="PANTHER" id="PTHR46064">
    <property type="entry name" value="QUEUINE TRNA-RIBOSYLTRANSFERASE ACCESSORY SUBUNIT 2"/>
    <property type="match status" value="1"/>
</dbReference>
<dbReference type="SUPFAM" id="SSF51713">
    <property type="entry name" value="tRNA-guanine transglycosylase"/>
    <property type="match status" value="1"/>
</dbReference>
<evidence type="ECO:0000313" key="3">
    <source>
        <dbReference type="Proteomes" id="UP001151582"/>
    </source>
</evidence>
<comment type="caution">
    <text evidence="2">The sequence shown here is derived from an EMBL/GenBank/DDBJ whole genome shotgun (WGS) entry which is preliminary data.</text>
</comment>